<feature type="transmembrane region" description="Helical" evidence="1">
    <location>
        <begin position="47"/>
        <end position="68"/>
    </location>
</feature>
<comment type="caution">
    <text evidence="2">The sequence shown here is derived from an EMBL/GenBank/DDBJ whole genome shotgun (WGS) entry which is preliminary data.</text>
</comment>
<protein>
    <submittedName>
        <fullName evidence="2">Uncharacterized protein</fullName>
    </submittedName>
</protein>
<gene>
    <name evidence="2" type="ORF">LshimejAT787_0703200</name>
</gene>
<dbReference type="EMBL" id="BRPK01000007">
    <property type="protein sequence ID" value="GLB39810.1"/>
    <property type="molecule type" value="Genomic_DNA"/>
</dbReference>
<feature type="transmembrane region" description="Helical" evidence="1">
    <location>
        <begin position="80"/>
        <end position="103"/>
    </location>
</feature>
<dbReference type="Proteomes" id="UP001063166">
    <property type="component" value="Unassembled WGS sequence"/>
</dbReference>
<feature type="transmembrane region" description="Helical" evidence="1">
    <location>
        <begin position="226"/>
        <end position="245"/>
    </location>
</feature>
<accession>A0A9P3PNQ8</accession>
<evidence type="ECO:0000256" key="1">
    <source>
        <dbReference type="SAM" id="Phobius"/>
    </source>
</evidence>
<evidence type="ECO:0000313" key="3">
    <source>
        <dbReference type="Proteomes" id="UP001063166"/>
    </source>
</evidence>
<dbReference type="AlphaFoldDB" id="A0A9P3PNQ8"/>
<dbReference type="OrthoDB" id="3250682at2759"/>
<feature type="transmembrane region" description="Helical" evidence="1">
    <location>
        <begin position="143"/>
        <end position="167"/>
    </location>
</feature>
<reference evidence="2" key="1">
    <citation type="submission" date="2022-07" db="EMBL/GenBank/DDBJ databases">
        <title>The genome of Lyophyllum shimeji provides insight into the initial evolution of ectomycorrhizal fungal genome.</title>
        <authorList>
            <person name="Kobayashi Y."/>
            <person name="Shibata T."/>
            <person name="Hirakawa H."/>
            <person name="Shigenobu S."/>
            <person name="Nishiyama T."/>
            <person name="Yamada A."/>
            <person name="Hasebe M."/>
            <person name="Kawaguchi M."/>
        </authorList>
    </citation>
    <scope>NUCLEOTIDE SEQUENCE</scope>
    <source>
        <strain evidence="2">AT787</strain>
    </source>
</reference>
<name>A0A9P3PNQ8_LYOSH</name>
<proteinExistence type="predicted"/>
<feature type="transmembrane region" description="Helical" evidence="1">
    <location>
        <begin position="17"/>
        <end position="35"/>
    </location>
</feature>
<keyword evidence="1" id="KW-0472">Membrane</keyword>
<keyword evidence="3" id="KW-1185">Reference proteome</keyword>
<feature type="transmembrane region" description="Helical" evidence="1">
    <location>
        <begin position="188"/>
        <end position="214"/>
    </location>
</feature>
<sequence length="311" mass="34092">MAPASQVIDYAAVMCESLLTGAYAVLVGVVVWVLKTGHRTMPTTHKVLFGASIVMFLISVAHLGLLVQQVTVTPVPKPNFQIQIVLCTIQFVIGDLILIWRVWIVWERNYWVALGPLAIMIVAAGFAFNFATHNFTETRSFFMAAPSAMIVANTSICTLLIVGRIWYMRYEVSKLGGVSALQWSAYRGALTLVIESGALYALSQLLSLILNHIGSVGLPVMLNLEIPLIGILPTLIIVCVHFQMIPGTRTLQRHSQSHHNSTSHPTRIVVNTFTSRTVIGDRMEFKAGTLGIPHDDDGLARRAKTDASCVV</sequence>
<keyword evidence="1" id="KW-1133">Transmembrane helix</keyword>
<feature type="transmembrane region" description="Helical" evidence="1">
    <location>
        <begin position="110"/>
        <end position="131"/>
    </location>
</feature>
<evidence type="ECO:0000313" key="2">
    <source>
        <dbReference type="EMBL" id="GLB39810.1"/>
    </source>
</evidence>
<keyword evidence="1" id="KW-0812">Transmembrane</keyword>
<organism evidence="2 3">
    <name type="scientific">Lyophyllum shimeji</name>
    <name type="common">Hon-shimeji</name>
    <name type="synonym">Tricholoma shimeji</name>
    <dbReference type="NCBI Taxonomy" id="47721"/>
    <lineage>
        <taxon>Eukaryota</taxon>
        <taxon>Fungi</taxon>
        <taxon>Dikarya</taxon>
        <taxon>Basidiomycota</taxon>
        <taxon>Agaricomycotina</taxon>
        <taxon>Agaricomycetes</taxon>
        <taxon>Agaricomycetidae</taxon>
        <taxon>Agaricales</taxon>
        <taxon>Tricholomatineae</taxon>
        <taxon>Lyophyllaceae</taxon>
        <taxon>Lyophyllum</taxon>
    </lineage>
</organism>